<evidence type="ECO:0000313" key="3">
    <source>
        <dbReference type="Proteomes" id="UP001151287"/>
    </source>
</evidence>
<organism evidence="2 3">
    <name type="scientific">Rhynchospora breviuscula</name>
    <dbReference type="NCBI Taxonomy" id="2022672"/>
    <lineage>
        <taxon>Eukaryota</taxon>
        <taxon>Viridiplantae</taxon>
        <taxon>Streptophyta</taxon>
        <taxon>Embryophyta</taxon>
        <taxon>Tracheophyta</taxon>
        <taxon>Spermatophyta</taxon>
        <taxon>Magnoliopsida</taxon>
        <taxon>Liliopsida</taxon>
        <taxon>Poales</taxon>
        <taxon>Cyperaceae</taxon>
        <taxon>Cyperoideae</taxon>
        <taxon>Rhynchosporeae</taxon>
        <taxon>Rhynchospora</taxon>
    </lineage>
</organism>
<comment type="caution">
    <text evidence="2">The sequence shown here is derived from an EMBL/GenBank/DDBJ whole genome shotgun (WGS) entry which is preliminary data.</text>
</comment>
<sequence length="486" mass="53330">MTRVVVIGATTYDDGSTVVVLRDAAGRVVSRTVDPTGSAPAVTTTYLYAGGGDAAWAQITNGVITQTEGLPGGVTWATESGVRRMPISAEEATKLLSRTEGHFLDFKDIRIAPSKLTQHLAAFCNADGGDLYVGVSETNGVFAWDGFSDEEDANGHIQAFEMVSPFGVDLYGEFLRADGLAGLVLHVNALKSRQIRTSTDGKVYKRLGAQSLRVLEGEALTALRRAKGVESFEDETLSIPIDSVTNSSAIIEYLIEAVPTAEPEIYLRGQYLTHEGKPTVAATLLFADEPQAALPKRCGIKVYRYPTETLHEVITNAVLHRDYSVLDDVHIRIFENRIEVQSPGRLPGHITPSNILDERLSRNPKLVRHLNRFPDPPNKDVGEGLDTAFASMKKLNLREPEILERDHSVLVIIRHESLASPEQQLIEYLKDNPAVRNEQARDLTGIQSESRMQKILKGLVAAGEIEHVPGTTKRGYSYRLVRPQAD</sequence>
<proteinExistence type="predicted"/>
<evidence type="ECO:0000259" key="1">
    <source>
        <dbReference type="Pfam" id="PF04326"/>
    </source>
</evidence>
<keyword evidence="3" id="KW-1185">Reference proteome</keyword>
<name>A0A9P9Z3H1_9POAL</name>
<dbReference type="Gene3D" id="3.30.565.60">
    <property type="match status" value="1"/>
</dbReference>
<dbReference type="Proteomes" id="UP001151287">
    <property type="component" value="Unassembled WGS sequence"/>
</dbReference>
<dbReference type="InterPro" id="IPR007421">
    <property type="entry name" value="Schlafen_AlbA_2_dom"/>
</dbReference>
<dbReference type="PANTHER" id="PTHR30595">
    <property type="entry name" value="GLPR-RELATED TRANSCRIPTIONAL REPRESSOR"/>
    <property type="match status" value="1"/>
</dbReference>
<dbReference type="Gene3D" id="3.30.950.30">
    <property type="entry name" value="Schlafen, AAA domain"/>
    <property type="match status" value="1"/>
</dbReference>
<protein>
    <recommendedName>
        <fullName evidence="1">Schlafen AlbA-2 domain-containing protein</fullName>
    </recommendedName>
</protein>
<dbReference type="Pfam" id="PF04326">
    <property type="entry name" value="SLFN_AlbA_2"/>
    <property type="match status" value="1"/>
</dbReference>
<gene>
    <name evidence="2" type="ORF">LUZ63_023391</name>
</gene>
<reference evidence="2" key="1">
    <citation type="journal article" date="2022" name="Cell">
        <title>Repeat-based holocentromeres influence genome architecture and karyotype evolution.</title>
        <authorList>
            <person name="Hofstatter P.G."/>
            <person name="Thangavel G."/>
            <person name="Lux T."/>
            <person name="Neumann P."/>
            <person name="Vondrak T."/>
            <person name="Novak P."/>
            <person name="Zhang M."/>
            <person name="Costa L."/>
            <person name="Castellani M."/>
            <person name="Scott A."/>
            <person name="Toegelov H."/>
            <person name="Fuchs J."/>
            <person name="Mata-Sucre Y."/>
            <person name="Dias Y."/>
            <person name="Vanzela A.L.L."/>
            <person name="Huettel B."/>
            <person name="Almeida C.C.S."/>
            <person name="Simkova H."/>
            <person name="Souza G."/>
            <person name="Pedrosa-Harand A."/>
            <person name="Macas J."/>
            <person name="Mayer K.F.X."/>
            <person name="Houben A."/>
            <person name="Marques A."/>
        </authorList>
    </citation>
    <scope>NUCLEOTIDE SEQUENCE</scope>
    <source>
        <strain evidence="2">RhyBre1mFocal</strain>
    </source>
</reference>
<dbReference type="AlphaFoldDB" id="A0A9P9Z3H1"/>
<dbReference type="InterPro" id="IPR038461">
    <property type="entry name" value="Schlafen_AlbA_2_dom_sf"/>
</dbReference>
<dbReference type="InterPro" id="IPR038475">
    <property type="entry name" value="RecG_C_sf"/>
</dbReference>
<dbReference type="EMBL" id="JAMQYH010001077">
    <property type="protein sequence ID" value="KAJ1681388.1"/>
    <property type="molecule type" value="Genomic_DNA"/>
</dbReference>
<feature type="domain" description="Schlafen AlbA-2" evidence="1">
    <location>
        <begin position="100"/>
        <end position="213"/>
    </location>
</feature>
<dbReference type="Pfam" id="PF13749">
    <property type="entry name" value="HATPase_c_4"/>
    <property type="match status" value="1"/>
</dbReference>
<dbReference type="PANTHER" id="PTHR30595:SF6">
    <property type="entry name" value="SCHLAFEN ALBA-2 DOMAIN-CONTAINING PROTEIN"/>
    <property type="match status" value="1"/>
</dbReference>
<evidence type="ECO:0000313" key="2">
    <source>
        <dbReference type="EMBL" id="KAJ1681388.1"/>
    </source>
</evidence>
<accession>A0A9P9Z3H1</accession>